<comment type="similarity">
    <text evidence="7">Belongs to the shikimate kinase family.</text>
</comment>
<dbReference type="AlphaFoldDB" id="A0A4R1BJI3"/>
<evidence type="ECO:0000256" key="6">
    <source>
        <dbReference type="ARBA" id="ARBA00023141"/>
    </source>
</evidence>
<dbReference type="GO" id="GO:0008652">
    <property type="term" value="P:amino acid biosynthetic process"/>
    <property type="evidence" value="ECO:0007669"/>
    <property type="project" value="UniProtKB-KW"/>
</dbReference>
<dbReference type="Pfam" id="PF01202">
    <property type="entry name" value="SKI"/>
    <property type="match status" value="1"/>
</dbReference>
<dbReference type="EC" id="2.7.1.71" evidence="7"/>
<keyword evidence="7" id="KW-0460">Magnesium</keyword>
<evidence type="ECO:0000313" key="9">
    <source>
        <dbReference type="Proteomes" id="UP000295334"/>
    </source>
</evidence>
<dbReference type="RefSeq" id="WP_131447308.1">
    <property type="nucleotide sequence ID" value="NZ_SJZI01000008.1"/>
</dbReference>
<feature type="binding site" evidence="7">
    <location>
        <begin position="29"/>
        <end position="34"/>
    </location>
    <ligand>
        <name>ATP</name>
        <dbReference type="ChEBI" id="CHEBI:30616"/>
    </ligand>
</feature>
<keyword evidence="7" id="KW-0479">Metal-binding</keyword>
<feature type="binding site" evidence="7">
    <location>
        <position position="98"/>
    </location>
    <ligand>
        <name>substrate</name>
    </ligand>
</feature>
<sequence length="187" mass="21260">MPEILHTTTSPADTAGNGPGRIFLVGFMGCGKSHWGRQLAPALGVPFIDLDEKIEESAGKSINDLFAEEGEEYFRQVEKETLHLLTESHPEFVMATGGGTPCFYKNIDYMKQAGRTVWINCSVECLHTRLMKERDKRPLVRDLGEDQLRAYIFRKFGDRRIFYQQADIIVETDDLQLAHLMDRIAHA</sequence>
<comment type="pathway">
    <text evidence="7">Metabolic intermediate biosynthesis; chorismate biosynthesis; chorismate from D-erythrose 4-phosphate and phosphoenolpyruvate: step 5/7.</text>
</comment>
<keyword evidence="3 7" id="KW-0547">Nucleotide-binding</keyword>
<keyword evidence="9" id="KW-1185">Reference proteome</keyword>
<evidence type="ECO:0000256" key="1">
    <source>
        <dbReference type="ARBA" id="ARBA00022605"/>
    </source>
</evidence>
<comment type="caution">
    <text evidence="8">The sequence shown here is derived from an EMBL/GenBank/DDBJ whole genome shotgun (WGS) entry which is preliminary data.</text>
</comment>
<dbReference type="GO" id="GO:0004765">
    <property type="term" value="F:shikimate kinase activity"/>
    <property type="evidence" value="ECO:0007669"/>
    <property type="project" value="UniProtKB-UniRule"/>
</dbReference>
<evidence type="ECO:0000313" key="8">
    <source>
        <dbReference type="EMBL" id="TCJ17471.1"/>
    </source>
</evidence>
<dbReference type="GO" id="GO:0000287">
    <property type="term" value="F:magnesium ion binding"/>
    <property type="evidence" value="ECO:0007669"/>
    <property type="project" value="UniProtKB-UniRule"/>
</dbReference>
<feature type="binding site" evidence="7">
    <location>
        <position position="159"/>
    </location>
    <ligand>
        <name>substrate</name>
    </ligand>
</feature>
<feature type="binding site" evidence="7">
    <location>
        <position position="33"/>
    </location>
    <ligand>
        <name>Mg(2+)</name>
        <dbReference type="ChEBI" id="CHEBI:18420"/>
    </ligand>
</feature>
<protein>
    <recommendedName>
        <fullName evidence="7">Shikimate kinase</fullName>
        <shortName evidence="7">SK</shortName>
        <ecNumber evidence="7">2.7.1.71</ecNumber>
    </recommendedName>
</protein>
<feature type="binding site" evidence="7">
    <location>
        <position position="51"/>
    </location>
    <ligand>
        <name>substrate</name>
    </ligand>
</feature>
<keyword evidence="2 7" id="KW-0808">Transferase</keyword>
<keyword evidence="4 7" id="KW-0418">Kinase</keyword>
<keyword evidence="6 7" id="KW-0057">Aromatic amino acid biosynthesis</keyword>
<feature type="binding site" evidence="7">
    <location>
        <position position="75"/>
    </location>
    <ligand>
        <name>substrate</name>
    </ligand>
</feature>
<dbReference type="Gene3D" id="3.40.50.300">
    <property type="entry name" value="P-loop containing nucleotide triphosphate hydrolases"/>
    <property type="match status" value="1"/>
</dbReference>
<dbReference type="GO" id="GO:0005524">
    <property type="term" value="F:ATP binding"/>
    <property type="evidence" value="ECO:0007669"/>
    <property type="project" value="UniProtKB-UniRule"/>
</dbReference>
<evidence type="ECO:0000256" key="7">
    <source>
        <dbReference type="HAMAP-Rule" id="MF_00109"/>
    </source>
</evidence>
<dbReference type="InterPro" id="IPR031322">
    <property type="entry name" value="Shikimate/glucono_kinase"/>
</dbReference>
<evidence type="ECO:0000256" key="2">
    <source>
        <dbReference type="ARBA" id="ARBA00022679"/>
    </source>
</evidence>
<accession>A0A4R1BJI3</accession>
<comment type="subcellular location">
    <subcellularLocation>
        <location evidence="7">Cytoplasm</location>
    </subcellularLocation>
</comment>
<comment type="cofactor">
    <cofactor evidence="7">
        <name>Mg(2+)</name>
        <dbReference type="ChEBI" id="CHEBI:18420"/>
    </cofactor>
    <text evidence="7">Binds 1 Mg(2+) ion per subunit.</text>
</comment>
<comment type="subunit">
    <text evidence="7">Monomer.</text>
</comment>
<dbReference type="InterPro" id="IPR000623">
    <property type="entry name" value="Shikimate_kinase/TSH1"/>
</dbReference>
<evidence type="ECO:0000256" key="3">
    <source>
        <dbReference type="ARBA" id="ARBA00022741"/>
    </source>
</evidence>
<dbReference type="Proteomes" id="UP000295334">
    <property type="component" value="Unassembled WGS sequence"/>
</dbReference>
<dbReference type="PRINTS" id="PR01100">
    <property type="entry name" value="SHIKIMTKNASE"/>
</dbReference>
<keyword evidence="1 7" id="KW-0028">Amino-acid biosynthesis</keyword>
<dbReference type="GO" id="GO:0009073">
    <property type="term" value="P:aromatic amino acid family biosynthetic process"/>
    <property type="evidence" value="ECO:0007669"/>
    <property type="project" value="UniProtKB-KW"/>
</dbReference>
<comment type="function">
    <text evidence="7">Catalyzes the specific phosphorylation of the 3-hydroxyl group of shikimic acid using ATP as a cosubstrate.</text>
</comment>
<dbReference type="OrthoDB" id="9800332at2"/>
<dbReference type="InterPro" id="IPR027417">
    <property type="entry name" value="P-loop_NTPase"/>
</dbReference>
<keyword evidence="5 7" id="KW-0067">ATP-binding</keyword>
<comment type="catalytic activity">
    <reaction evidence="7">
        <text>shikimate + ATP = 3-phosphoshikimate + ADP + H(+)</text>
        <dbReference type="Rhea" id="RHEA:13121"/>
        <dbReference type="ChEBI" id="CHEBI:15378"/>
        <dbReference type="ChEBI" id="CHEBI:30616"/>
        <dbReference type="ChEBI" id="CHEBI:36208"/>
        <dbReference type="ChEBI" id="CHEBI:145989"/>
        <dbReference type="ChEBI" id="CHEBI:456216"/>
        <dbReference type="EC" id="2.7.1.71"/>
    </reaction>
</comment>
<evidence type="ECO:0000256" key="5">
    <source>
        <dbReference type="ARBA" id="ARBA00022840"/>
    </source>
</evidence>
<name>A0A4R1BJI3_9BACT</name>
<proteinExistence type="inferred from homology"/>
<dbReference type="UniPathway" id="UPA00053">
    <property type="reaction ID" value="UER00088"/>
</dbReference>
<dbReference type="GO" id="GO:0009423">
    <property type="term" value="P:chorismate biosynthetic process"/>
    <property type="evidence" value="ECO:0007669"/>
    <property type="project" value="UniProtKB-UniRule"/>
</dbReference>
<dbReference type="HAMAP" id="MF_00109">
    <property type="entry name" value="Shikimate_kinase"/>
    <property type="match status" value="1"/>
</dbReference>
<reference evidence="8 9" key="1">
    <citation type="submission" date="2019-03" db="EMBL/GenBank/DDBJ databases">
        <authorList>
            <person name="Kim M.K.M."/>
        </authorList>
    </citation>
    <scope>NUCLEOTIDE SEQUENCE [LARGE SCALE GENOMIC DNA]</scope>
    <source>
        <strain evidence="8 9">17J68-12</strain>
    </source>
</reference>
<dbReference type="EMBL" id="SJZI01000008">
    <property type="protein sequence ID" value="TCJ17471.1"/>
    <property type="molecule type" value="Genomic_DNA"/>
</dbReference>
<dbReference type="PANTHER" id="PTHR21087">
    <property type="entry name" value="SHIKIMATE KINASE"/>
    <property type="match status" value="1"/>
</dbReference>
<evidence type="ECO:0000256" key="4">
    <source>
        <dbReference type="ARBA" id="ARBA00022777"/>
    </source>
</evidence>
<organism evidence="8 9">
    <name type="scientific">Flaviaesturariibacter flavus</name>
    <dbReference type="NCBI Taxonomy" id="2502780"/>
    <lineage>
        <taxon>Bacteria</taxon>
        <taxon>Pseudomonadati</taxon>
        <taxon>Bacteroidota</taxon>
        <taxon>Chitinophagia</taxon>
        <taxon>Chitinophagales</taxon>
        <taxon>Chitinophagaceae</taxon>
        <taxon>Flaviaestuariibacter</taxon>
    </lineage>
</organism>
<gene>
    <name evidence="7" type="primary">aroK</name>
    <name evidence="8" type="ORF">EPD60_04580</name>
</gene>
<feature type="binding site" evidence="7">
    <location>
        <position position="137"/>
    </location>
    <ligand>
        <name>ATP</name>
        <dbReference type="ChEBI" id="CHEBI:30616"/>
    </ligand>
</feature>
<dbReference type="CDD" id="cd00464">
    <property type="entry name" value="SK"/>
    <property type="match status" value="1"/>
</dbReference>
<dbReference type="PANTHER" id="PTHR21087:SF16">
    <property type="entry name" value="SHIKIMATE KINASE 1, CHLOROPLASTIC"/>
    <property type="match status" value="1"/>
</dbReference>
<keyword evidence="7" id="KW-0963">Cytoplasm</keyword>
<dbReference type="SUPFAM" id="SSF52540">
    <property type="entry name" value="P-loop containing nucleoside triphosphate hydrolases"/>
    <property type="match status" value="1"/>
</dbReference>
<dbReference type="GO" id="GO:0005829">
    <property type="term" value="C:cytosol"/>
    <property type="evidence" value="ECO:0007669"/>
    <property type="project" value="TreeGrafter"/>
</dbReference>
<comment type="caution">
    <text evidence="7">Lacks conserved residue(s) required for the propagation of feature annotation.</text>
</comment>